<protein>
    <submittedName>
        <fullName evidence="1">LGT_TIGR03299, phage/plasmid-like protein TIGR03299</fullName>
    </submittedName>
</protein>
<reference evidence="1" key="1">
    <citation type="submission" date="2020-05" db="EMBL/GenBank/DDBJ databases">
        <authorList>
            <person name="Chiriac C."/>
            <person name="Salcher M."/>
            <person name="Ghai R."/>
            <person name="Kavagutti S V."/>
        </authorList>
    </citation>
    <scope>NUCLEOTIDE SEQUENCE</scope>
</reference>
<dbReference type="NCBIfam" id="TIGR03299">
    <property type="entry name" value="LGT_TIGR03299"/>
    <property type="match status" value="1"/>
</dbReference>
<sequence>MAHMIEMVNGKAQMAYTGEVPWHGLGTLVPADLTPDQMLESAGLDWTVRKVPAFAEINGLKVPVGRSALVRSMDDSVLDVVSDDWNPIQNSEAFEFFNDFIGSGDMSMETAGSLRDGQIVWGLAKVNDTFELFGGDRVDGYLLFTNFHKYGHSTDVRFTSVRAVCNNTVTAALNEKVQNMVKISHRKAFNGDEVKTVLGVAHDRLAQYKEAAAFLGSKRYTDESVVDYFKRVFPVSGNHENKKKDISRNAVTAVDVLLNQPGTEYAPGSWWQAFNAVTYMTDHVMGRNADTRLTSSWYGGNRNLKSKALETAIEMAEAA</sequence>
<proteinExistence type="predicted"/>
<dbReference type="InterPro" id="IPR017686">
    <property type="entry name" value="Phg/plasmid-like_prot"/>
</dbReference>
<dbReference type="InterPro" id="IPR026325">
    <property type="entry name" value="DUF932"/>
</dbReference>
<accession>A0A6J5QGC1</accession>
<name>A0A6J5QGC1_9CAUD</name>
<dbReference type="EMBL" id="LR797022">
    <property type="protein sequence ID" value="CAB4181417.1"/>
    <property type="molecule type" value="Genomic_DNA"/>
</dbReference>
<dbReference type="Pfam" id="PF06067">
    <property type="entry name" value="DUF932"/>
    <property type="match status" value="1"/>
</dbReference>
<gene>
    <name evidence="1" type="ORF">UFOVP1071_32</name>
</gene>
<evidence type="ECO:0000313" key="1">
    <source>
        <dbReference type="EMBL" id="CAB4181417.1"/>
    </source>
</evidence>
<organism evidence="1">
    <name type="scientific">uncultured Caudovirales phage</name>
    <dbReference type="NCBI Taxonomy" id="2100421"/>
    <lineage>
        <taxon>Viruses</taxon>
        <taxon>Duplodnaviria</taxon>
        <taxon>Heunggongvirae</taxon>
        <taxon>Uroviricota</taxon>
        <taxon>Caudoviricetes</taxon>
        <taxon>Peduoviridae</taxon>
        <taxon>Maltschvirus</taxon>
        <taxon>Maltschvirus maltsch</taxon>
    </lineage>
</organism>